<feature type="domain" description="DAGKc" evidence="9">
    <location>
        <begin position="153"/>
        <end position="310"/>
    </location>
</feature>
<organism evidence="10 11">
    <name type="scientific">Zingiber officinale</name>
    <name type="common">Ginger</name>
    <name type="synonym">Amomum zingiber</name>
    <dbReference type="NCBI Taxonomy" id="94328"/>
    <lineage>
        <taxon>Eukaryota</taxon>
        <taxon>Viridiplantae</taxon>
        <taxon>Streptophyta</taxon>
        <taxon>Embryophyta</taxon>
        <taxon>Tracheophyta</taxon>
        <taxon>Spermatophyta</taxon>
        <taxon>Magnoliopsida</taxon>
        <taxon>Liliopsida</taxon>
        <taxon>Zingiberales</taxon>
        <taxon>Zingiberaceae</taxon>
        <taxon>Zingiber</taxon>
    </lineage>
</organism>
<dbReference type="InterPro" id="IPR037607">
    <property type="entry name" value="DGK"/>
</dbReference>
<evidence type="ECO:0000313" key="11">
    <source>
        <dbReference type="Proteomes" id="UP000734854"/>
    </source>
</evidence>
<evidence type="ECO:0000256" key="6">
    <source>
        <dbReference type="ARBA" id="ARBA00023016"/>
    </source>
</evidence>
<evidence type="ECO:0000256" key="7">
    <source>
        <dbReference type="RuleBase" id="RU361128"/>
    </source>
</evidence>
<dbReference type="AlphaFoldDB" id="A0A8J5HPF8"/>
<dbReference type="Proteomes" id="UP000734854">
    <property type="component" value="Unassembled WGS sequence"/>
</dbReference>
<comment type="caution">
    <text evidence="10">The sequence shown here is derived from an EMBL/GenBank/DDBJ whole genome shotgun (WGS) entry which is preliminary data.</text>
</comment>
<dbReference type="GO" id="GO:0016020">
    <property type="term" value="C:membrane"/>
    <property type="evidence" value="ECO:0007669"/>
    <property type="project" value="TreeGrafter"/>
</dbReference>
<evidence type="ECO:0000256" key="3">
    <source>
        <dbReference type="ARBA" id="ARBA00022741"/>
    </source>
</evidence>
<dbReference type="GO" id="GO:0005524">
    <property type="term" value="F:ATP binding"/>
    <property type="evidence" value="ECO:0007669"/>
    <property type="project" value="UniProtKB-KW"/>
</dbReference>
<sequence length="540" mass="59452">MPRSKSTRFWKHVRLTLLNPSSSDRSKAIPMTAPTTTLSDGEEYLAFNLVEDEADSLTTCSSTPSMADCESASSTPPRKSAPPSRSSSIKDYSLLGCGLAGLMKVDKDGLRRKVVIPDRLAEAIAEAVRSRDIGAGLEAEAAAREAGWVDDEPPEAPLVVFINSRSGGRHGSLLKGRLQDLIGEDQVFDLSVTKPSDFVQYGLACLERMADLGDDCAKATRENLRIMVAGGDGTVGWVLGSLGQLYEENRQPIPPTGIIPLGTGNDLSRSFGWGGSFPVTWRSTVKRSLYKAITGPICRLDSWHIVVSVPVGDLIELPHCLRHLGESTFMQLLNFDEDASDASDGYIEGLLPERVSCFDGIFYNYFSIGMDAQVAYSFHHLRDEKPYLAQGPLTNKLIYTGYTCKQGWFFTPCISDPSLSVRAIVVLNLHNYASGRNPWGNLKPGYMEKRGFVEAQMDDGLLEIFGFKQGWHASLVMVEIISAKHIAQASAIRVEIRGGEWKDAYMQMDGEPWKQPMDTDYSSFVEIERVPHHSLIINGE</sequence>
<evidence type="ECO:0000256" key="8">
    <source>
        <dbReference type="SAM" id="MobiDB-lite"/>
    </source>
</evidence>
<dbReference type="Pfam" id="PF00609">
    <property type="entry name" value="DAGK_acc"/>
    <property type="match status" value="1"/>
</dbReference>
<dbReference type="Gene3D" id="3.40.50.10330">
    <property type="entry name" value="Probable inorganic polyphosphate/atp-NAD kinase, domain 1"/>
    <property type="match status" value="1"/>
</dbReference>
<dbReference type="InterPro" id="IPR001206">
    <property type="entry name" value="Diacylglycerol_kinase_cat_dom"/>
</dbReference>
<comment type="similarity">
    <text evidence="1 7">Belongs to the eukaryotic diacylglycerol kinase family.</text>
</comment>
<dbReference type="EC" id="2.7.1.107" evidence="7"/>
<evidence type="ECO:0000256" key="5">
    <source>
        <dbReference type="ARBA" id="ARBA00022840"/>
    </source>
</evidence>
<dbReference type="SMART" id="SM00045">
    <property type="entry name" value="DAGKa"/>
    <property type="match status" value="1"/>
</dbReference>
<evidence type="ECO:0000313" key="10">
    <source>
        <dbReference type="EMBL" id="KAG6530249.1"/>
    </source>
</evidence>
<dbReference type="SUPFAM" id="SSF111331">
    <property type="entry name" value="NAD kinase/diacylglycerol kinase-like"/>
    <property type="match status" value="1"/>
</dbReference>
<keyword evidence="2 7" id="KW-0808">Transferase</keyword>
<feature type="compositionally biased region" description="Low complexity" evidence="8">
    <location>
        <begin position="71"/>
        <end position="87"/>
    </location>
</feature>
<name>A0A8J5HPF8_ZINOF</name>
<dbReference type="InterPro" id="IPR017438">
    <property type="entry name" value="ATP-NAD_kinase_N"/>
</dbReference>
<keyword evidence="5 7" id="KW-0067">ATP-binding</keyword>
<dbReference type="SMART" id="SM00046">
    <property type="entry name" value="DAGKc"/>
    <property type="match status" value="1"/>
</dbReference>
<evidence type="ECO:0000259" key="9">
    <source>
        <dbReference type="PROSITE" id="PS50146"/>
    </source>
</evidence>
<feature type="region of interest" description="Disordered" evidence="8">
    <location>
        <begin position="58"/>
        <end position="88"/>
    </location>
</feature>
<dbReference type="PANTHER" id="PTHR11255">
    <property type="entry name" value="DIACYLGLYCEROL KINASE"/>
    <property type="match status" value="1"/>
</dbReference>
<proteinExistence type="inferred from homology"/>
<dbReference type="InterPro" id="IPR000756">
    <property type="entry name" value="Diacylglycerol_kin_accessory"/>
</dbReference>
<gene>
    <name evidence="10" type="ORF">ZIOFF_012472</name>
</gene>
<dbReference type="PROSITE" id="PS50146">
    <property type="entry name" value="DAGK"/>
    <property type="match status" value="1"/>
</dbReference>
<dbReference type="EMBL" id="JACMSC010000003">
    <property type="protein sequence ID" value="KAG6530249.1"/>
    <property type="molecule type" value="Genomic_DNA"/>
</dbReference>
<accession>A0A8J5HPF8</accession>
<keyword evidence="6" id="KW-0346">Stress response</keyword>
<dbReference type="InterPro" id="IPR016064">
    <property type="entry name" value="NAD/diacylglycerol_kinase_sf"/>
</dbReference>
<dbReference type="Gene3D" id="2.60.200.40">
    <property type="match status" value="1"/>
</dbReference>
<evidence type="ECO:0000256" key="4">
    <source>
        <dbReference type="ARBA" id="ARBA00022777"/>
    </source>
</evidence>
<comment type="catalytic activity">
    <reaction evidence="7">
        <text>a 1,2-diacyl-sn-glycerol + ATP = a 1,2-diacyl-sn-glycero-3-phosphate + ADP + H(+)</text>
        <dbReference type="Rhea" id="RHEA:10272"/>
        <dbReference type="ChEBI" id="CHEBI:15378"/>
        <dbReference type="ChEBI" id="CHEBI:17815"/>
        <dbReference type="ChEBI" id="CHEBI:30616"/>
        <dbReference type="ChEBI" id="CHEBI:58608"/>
        <dbReference type="ChEBI" id="CHEBI:456216"/>
        <dbReference type="EC" id="2.7.1.107"/>
    </reaction>
</comment>
<dbReference type="Pfam" id="PF00781">
    <property type="entry name" value="DAGK_cat"/>
    <property type="match status" value="1"/>
</dbReference>
<dbReference type="GO" id="GO:0004143">
    <property type="term" value="F:ATP-dependent diacylglycerol kinase activity"/>
    <property type="evidence" value="ECO:0007669"/>
    <property type="project" value="UniProtKB-EC"/>
</dbReference>
<keyword evidence="4 7" id="KW-0418">Kinase</keyword>
<dbReference type="GO" id="GO:0007200">
    <property type="term" value="P:phospholipase C-activating G protein-coupled receptor signaling pathway"/>
    <property type="evidence" value="ECO:0007669"/>
    <property type="project" value="InterPro"/>
</dbReference>
<keyword evidence="3 7" id="KW-0547">Nucleotide-binding</keyword>
<evidence type="ECO:0000256" key="2">
    <source>
        <dbReference type="ARBA" id="ARBA00022679"/>
    </source>
</evidence>
<protein>
    <recommendedName>
        <fullName evidence="7">Diacylglycerol kinase</fullName>
        <shortName evidence="7">DAG kinase</shortName>
        <ecNumber evidence="7">2.7.1.107</ecNumber>
    </recommendedName>
</protein>
<reference evidence="10 11" key="1">
    <citation type="submission" date="2020-08" db="EMBL/GenBank/DDBJ databases">
        <title>Plant Genome Project.</title>
        <authorList>
            <person name="Zhang R.-G."/>
        </authorList>
    </citation>
    <scope>NUCLEOTIDE SEQUENCE [LARGE SCALE GENOMIC DNA]</scope>
    <source>
        <tissue evidence="10">Rhizome</tissue>
    </source>
</reference>
<keyword evidence="11" id="KW-1185">Reference proteome</keyword>
<dbReference type="FunFam" id="3.40.50.10330:FF:000023">
    <property type="entry name" value="diacylglycerol kinase"/>
    <property type="match status" value="1"/>
</dbReference>
<evidence type="ECO:0000256" key="1">
    <source>
        <dbReference type="ARBA" id="ARBA00009280"/>
    </source>
</evidence>
<dbReference type="PANTHER" id="PTHR11255:SF102">
    <property type="entry name" value="DIACYLGLYCEROL KINASE"/>
    <property type="match status" value="1"/>
</dbReference>